<feature type="transmembrane region" description="Helical" evidence="1">
    <location>
        <begin position="711"/>
        <end position="729"/>
    </location>
</feature>
<dbReference type="Proteomes" id="UP000006062">
    <property type="component" value="Chromosome"/>
</dbReference>
<keyword evidence="3" id="KW-1185">Reference proteome</keyword>
<accession>I3Y7M6</accession>
<dbReference type="EMBL" id="CP003154">
    <property type="protein sequence ID" value="AFL72994.1"/>
    <property type="molecule type" value="Genomic_DNA"/>
</dbReference>
<proteinExistence type="predicted"/>
<keyword evidence="1" id="KW-1133">Transmembrane helix</keyword>
<evidence type="ECO:0000313" key="3">
    <source>
        <dbReference type="Proteomes" id="UP000006062"/>
    </source>
</evidence>
<gene>
    <name evidence="2" type="ordered locus">Thivi_0959</name>
</gene>
<dbReference type="STRING" id="765911.Thivi_0959"/>
<feature type="transmembrane region" description="Helical" evidence="1">
    <location>
        <begin position="777"/>
        <end position="797"/>
    </location>
</feature>
<dbReference type="RefSeq" id="WP_014777481.1">
    <property type="nucleotide sequence ID" value="NC_018012.1"/>
</dbReference>
<keyword evidence="1" id="KW-0812">Transmembrane</keyword>
<sequence length="1197" mass="134937">MSVQSPPTEAESTARLFRSLVFKPAEGVFLFHPRAMERLIAEHLESRDHEGPIPDLGYYLMPSPAFLTGLESENPEALAVIEGLTLPDHVILLPMPVEQRRDAAGFTRLLRDYWARRFEGEIARAWQSARDTRQDRDAFGPEALRDLIGAPACAEVRDLLTRDGVIPAGLEDALVCRGFVAFVTRLRYFCPGARGFFFPAVHDWAELDRWMAASGLDLPAARPGHPLPPLLERTCPEPRCGHPSQVPLLPSDLSYARSDPDFVPHRLAIEGRHAARVAEDIEDLREIGLNPPDPDLPKRPPGVPPPLEARCLAALRQGLQLPRHDWRIHLRDALLGFLAPLLDLLLAFPTLFRRRGSPTLIASGIRLELYLILFRHAVRTAQRAELSDRYGAAIDQLAAAQLRFQAMGEPCAPEAEQVRRTLTQRRLGAEEALSNQLAAKWKLAPDSAHELRVLARRLGADLLDSPRAWPAHSLLLTLERVLLESRTTYYRFRPFHWLLSAGRLRFRQILPFQANLKALRALDTGLNRLEQLGWPTADAERFSQPLHAISRRLTVHLEKPLKPLLKRALQDAGFNPGNHREEVAAHKLLRELLDVIEHRRHLKFTDVRDILARNVLRLPDFTIAELLRGDRLARFDRLAAHALPGVYQPGEFYLKGLQQLGAPLFGTPLGRLLLRHLILPFGLAFLGLKTLDVLIGLITHHPSDLDLTTPWLIGGVGLLINAIAYTHSLRQGALALLRGLWWGLRLLFYDGLRRFMRWQPIIALLETSLVRGLDRNLLRPFVIGALLVLPFLGIASLLEGSPVEPGISLFALALALGTLVRNTPAGRHLLDDAISTVGRFLRLANQTLILGLVRELMQFFKDITRRFQQGLHWIEELLSHRLGESRLKLAIKAVLIPVWRFLEALIQFYVTVLVEPQVNPIKHFPLVTIGHKVMLPFFPVITSFLFTVTETLLPKWIAYPFVTLTVLLLPGLAGFLVWELKENWKLYAANHPALGPAAGARPGLQAMRRADLPDAPIEPAIIGGHGETMRGLLRRGFHSGTLPKAFDRLRRVLRQQLRDGSETPQRLREAQRHLAEIERAICVFCDRELGYALRRRCKHPHCALTRIETRRPRLATASFELTLELYSQSPETPDPIELRLCFCLLEPDLYLKVVIDGPRANLDDTCWRLVQEDIRVFGGRAGASQTLLDMHEIDIGD</sequence>
<evidence type="ECO:0000256" key="1">
    <source>
        <dbReference type="SAM" id="Phobius"/>
    </source>
</evidence>
<dbReference type="AlphaFoldDB" id="I3Y7M6"/>
<evidence type="ECO:0000313" key="2">
    <source>
        <dbReference type="EMBL" id="AFL72994.1"/>
    </source>
</evidence>
<feature type="transmembrane region" description="Helical" evidence="1">
    <location>
        <begin position="803"/>
        <end position="820"/>
    </location>
</feature>
<organism evidence="2 3">
    <name type="scientific">Thiocystis violascens (strain ATCC 17096 / DSM 198 / 6111)</name>
    <name type="common">Chromatium violascens</name>
    <dbReference type="NCBI Taxonomy" id="765911"/>
    <lineage>
        <taxon>Bacteria</taxon>
        <taxon>Pseudomonadati</taxon>
        <taxon>Pseudomonadota</taxon>
        <taxon>Gammaproteobacteria</taxon>
        <taxon>Chromatiales</taxon>
        <taxon>Chromatiaceae</taxon>
        <taxon>Thiocystis</taxon>
    </lineage>
</organism>
<keyword evidence="1" id="KW-0472">Membrane</keyword>
<feature type="transmembrane region" description="Helical" evidence="1">
    <location>
        <begin position="956"/>
        <end position="978"/>
    </location>
</feature>
<name>I3Y7M6_THIV6</name>
<dbReference type="HOGENOM" id="CLU_281030_0_0_6"/>
<feature type="transmembrane region" description="Helical" evidence="1">
    <location>
        <begin position="677"/>
        <end position="699"/>
    </location>
</feature>
<dbReference type="eggNOG" id="ENOG502Z7KH">
    <property type="taxonomic scope" value="Bacteria"/>
</dbReference>
<protein>
    <submittedName>
        <fullName evidence="2">Uncharacterized protein</fullName>
    </submittedName>
</protein>
<dbReference type="OrthoDB" id="5747753at2"/>
<dbReference type="KEGG" id="tvi:Thivi_0959"/>
<feature type="transmembrane region" description="Helical" evidence="1">
    <location>
        <begin position="929"/>
        <end position="949"/>
    </location>
</feature>
<reference evidence="2 3" key="1">
    <citation type="submission" date="2012-06" db="EMBL/GenBank/DDBJ databases">
        <title>Complete sequence of Thiocystis violascens DSM 198.</title>
        <authorList>
            <consortium name="US DOE Joint Genome Institute"/>
            <person name="Lucas S."/>
            <person name="Han J."/>
            <person name="Lapidus A."/>
            <person name="Cheng J.-F."/>
            <person name="Goodwin L."/>
            <person name="Pitluck S."/>
            <person name="Peters L."/>
            <person name="Ovchinnikova G."/>
            <person name="Teshima H."/>
            <person name="Detter J.C."/>
            <person name="Han C."/>
            <person name="Tapia R."/>
            <person name="Land M."/>
            <person name="Hauser L."/>
            <person name="Kyrpides N."/>
            <person name="Ivanova N."/>
            <person name="Pagani I."/>
            <person name="Vogl K."/>
            <person name="Liu Z."/>
            <person name="Frigaard N.-U."/>
            <person name="Bryant D."/>
            <person name="Woyke T."/>
        </authorList>
    </citation>
    <scope>NUCLEOTIDE SEQUENCE [LARGE SCALE GENOMIC DNA]</scope>
    <source>
        <strain evidence="3">ATCC 17096 / DSM 198 / 6111</strain>
    </source>
</reference>